<feature type="region of interest" description="Disordered" evidence="5">
    <location>
        <begin position="1"/>
        <end position="57"/>
    </location>
</feature>
<evidence type="ECO:0000313" key="7">
    <source>
        <dbReference type="Proteomes" id="UP000308760"/>
    </source>
</evidence>
<keyword evidence="7" id="KW-1185">Reference proteome</keyword>
<accession>A0A4S8Q8M7</accession>
<comment type="subunit">
    <text evidence="2">Forms a homooligomeric, either hexameric or heptameric, ring-like structure which stacks co-axially with the proteasomal alpha-rings.</text>
</comment>
<evidence type="ECO:0000313" key="6">
    <source>
        <dbReference type="EMBL" id="THV40628.1"/>
    </source>
</evidence>
<evidence type="ECO:0000256" key="4">
    <source>
        <dbReference type="ARBA" id="ARBA00022942"/>
    </source>
</evidence>
<feature type="compositionally biased region" description="Basic and acidic residues" evidence="5">
    <location>
        <begin position="1"/>
        <end position="15"/>
    </location>
</feature>
<organism evidence="6 7">
    <name type="scientific">Glycomyces buryatensis</name>
    <dbReference type="NCBI Taxonomy" id="2570927"/>
    <lineage>
        <taxon>Bacteria</taxon>
        <taxon>Bacillati</taxon>
        <taxon>Actinomycetota</taxon>
        <taxon>Actinomycetes</taxon>
        <taxon>Glycomycetales</taxon>
        <taxon>Glycomycetaceae</taxon>
        <taxon>Glycomyces</taxon>
    </lineage>
</organism>
<dbReference type="EMBL" id="STGY01000056">
    <property type="protein sequence ID" value="THV40628.1"/>
    <property type="molecule type" value="Genomic_DNA"/>
</dbReference>
<evidence type="ECO:0000256" key="5">
    <source>
        <dbReference type="SAM" id="MobiDB-lite"/>
    </source>
</evidence>
<dbReference type="GO" id="GO:0061136">
    <property type="term" value="P:regulation of proteasomal protein catabolic process"/>
    <property type="evidence" value="ECO:0007669"/>
    <property type="project" value="InterPro"/>
</dbReference>
<feature type="compositionally biased region" description="Basic and acidic residues" evidence="5">
    <location>
        <begin position="39"/>
        <end position="51"/>
    </location>
</feature>
<comment type="caution">
    <text evidence="6">The sequence shown here is derived from an EMBL/GenBank/DDBJ whole genome shotgun (WGS) entry which is preliminary data.</text>
</comment>
<sequence length="206" mass="22984">MSDHSKSERDQRKEQESEDDLLIVDADGNPVSADDEESSERPQPERYESDPAKMVSEPAKVMRVGSMIKQLLEEVRAAELDDKGRQRLADIHARSIAELESGLAPELRDELERLSLPFSTDEIPTEAELRIAQAQLVGWLEGLFHGIQASLVAQQMAARLQLDQMRSGEMKALPAGTEDLPPQLRAVMAERAARGDDHDHHPGQYL</sequence>
<evidence type="ECO:0000256" key="2">
    <source>
        <dbReference type="ARBA" id="ARBA00011402"/>
    </source>
</evidence>
<name>A0A4S8Q8M7_9ACTN</name>
<keyword evidence="4" id="KW-0647">Proteasome</keyword>
<evidence type="ECO:0000256" key="1">
    <source>
        <dbReference type="ARBA" id="ARBA00006639"/>
    </source>
</evidence>
<dbReference type="AlphaFoldDB" id="A0A4S8Q8M7"/>
<reference evidence="7" key="1">
    <citation type="submission" date="2019-04" db="EMBL/GenBank/DDBJ databases">
        <title>Nocardioides xinjiangensis sp. nov.</title>
        <authorList>
            <person name="Liu S."/>
        </authorList>
    </citation>
    <scope>NUCLEOTIDE SEQUENCE [LARGE SCALE GENOMIC DNA]</scope>
    <source>
        <strain evidence="7">18</strain>
    </source>
</reference>
<protein>
    <recommendedName>
        <fullName evidence="3">Bacterial proteasome activator</fullName>
    </recommendedName>
</protein>
<dbReference type="RefSeq" id="WP_136535402.1">
    <property type="nucleotide sequence ID" value="NZ_STGY01000056.1"/>
</dbReference>
<comment type="similarity">
    <text evidence="1">Belongs to the Bpa family.</text>
</comment>
<reference evidence="6 7" key="2">
    <citation type="submission" date="2019-05" db="EMBL/GenBank/DDBJ databases">
        <title>Glycomyces buryatensis sp. nov.</title>
        <authorList>
            <person name="Nikitina E."/>
        </authorList>
    </citation>
    <scope>NUCLEOTIDE SEQUENCE [LARGE SCALE GENOMIC DNA]</scope>
    <source>
        <strain evidence="6 7">18</strain>
    </source>
</reference>
<proteinExistence type="inferred from homology"/>
<dbReference type="OrthoDB" id="5189298at2"/>
<evidence type="ECO:0000256" key="3">
    <source>
        <dbReference type="ARBA" id="ARBA00014831"/>
    </source>
</evidence>
<dbReference type="InterPro" id="IPR019695">
    <property type="entry name" value="Proteasome_act"/>
</dbReference>
<gene>
    <name evidence="6" type="ORF">FAB82_15315</name>
</gene>
<dbReference type="GO" id="GO:0000502">
    <property type="term" value="C:proteasome complex"/>
    <property type="evidence" value="ECO:0007669"/>
    <property type="project" value="UniProtKB-KW"/>
</dbReference>
<dbReference type="Proteomes" id="UP000308760">
    <property type="component" value="Unassembled WGS sequence"/>
</dbReference>
<dbReference type="Pfam" id="PF10759">
    <property type="entry name" value="BPA"/>
    <property type="match status" value="1"/>
</dbReference>